<protein>
    <submittedName>
        <fullName evidence="2">Nuclear transport factor 2 family protein</fullName>
    </submittedName>
</protein>
<reference evidence="3" key="1">
    <citation type="journal article" date="2019" name="Int. J. Syst. Evol. Microbiol.">
        <title>The Global Catalogue of Microorganisms (GCM) 10K type strain sequencing project: providing services to taxonomists for standard genome sequencing and annotation.</title>
        <authorList>
            <consortium name="The Broad Institute Genomics Platform"/>
            <consortium name="The Broad Institute Genome Sequencing Center for Infectious Disease"/>
            <person name="Wu L."/>
            <person name="Ma J."/>
        </authorList>
    </citation>
    <scope>NUCLEOTIDE SEQUENCE [LARGE SCALE GENOMIC DNA]</scope>
    <source>
        <strain evidence="3">CGMCC 4.7177</strain>
    </source>
</reference>
<dbReference type="Gene3D" id="3.10.450.50">
    <property type="match status" value="1"/>
</dbReference>
<dbReference type="RefSeq" id="WP_381186631.1">
    <property type="nucleotide sequence ID" value="NZ_JBHSFK010000061.1"/>
</dbReference>
<dbReference type="EMBL" id="JBHSFK010000061">
    <property type="protein sequence ID" value="MFC4507756.1"/>
    <property type="molecule type" value="Genomic_DNA"/>
</dbReference>
<dbReference type="Proteomes" id="UP001595839">
    <property type="component" value="Unassembled WGS sequence"/>
</dbReference>
<organism evidence="2 3">
    <name type="scientific">Streptomyces vulcanius</name>
    <dbReference type="NCBI Taxonomy" id="1441876"/>
    <lineage>
        <taxon>Bacteria</taxon>
        <taxon>Bacillati</taxon>
        <taxon>Actinomycetota</taxon>
        <taxon>Actinomycetes</taxon>
        <taxon>Kitasatosporales</taxon>
        <taxon>Streptomycetaceae</taxon>
        <taxon>Streptomyces</taxon>
    </lineage>
</organism>
<proteinExistence type="predicted"/>
<keyword evidence="3" id="KW-1185">Reference proteome</keyword>
<dbReference type="InterPro" id="IPR032710">
    <property type="entry name" value="NTF2-like_dom_sf"/>
</dbReference>
<evidence type="ECO:0000313" key="2">
    <source>
        <dbReference type="EMBL" id="MFC4507756.1"/>
    </source>
</evidence>
<sequence length="155" mass="17062">METVMYRWFVRRNVRAAFAALSRGEISLIDNMALDVHHTFPGRGALGGKRTSREDVTAWLSRLYRVLPGLEFQVRAVAVDGWPWHTTVGVEWANEATLPDGSTYTNIGSHILTLRNGKIVAFHAYLNDVQAIDDALDRVAANGVDEATAPAINSA</sequence>
<dbReference type="SUPFAM" id="SSF54427">
    <property type="entry name" value="NTF2-like"/>
    <property type="match status" value="1"/>
</dbReference>
<feature type="domain" description="SnoaL-like" evidence="1">
    <location>
        <begin position="14"/>
        <end position="121"/>
    </location>
</feature>
<dbReference type="InterPro" id="IPR037401">
    <property type="entry name" value="SnoaL-like"/>
</dbReference>
<comment type="caution">
    <text evidence="2">The sequence shown here is derived from an EMBL/GenBank/DDBJ whole genome shotgun (WGS) entry which is preliminary data.</text>
</comment>
<name>A0ABV9BB10_9ACTN</name>
<evidence type="ECO:0000259" key="1">
    <source>
        <dbReference type="Pfam" id="PF12680"/>
    </source>
</evidence>
<accession>A0ABV9BB10</accession>
<evidence type="ECO:0000313" key="3">
    <source>
        <dbReference type="Proteomes" id="UP001595839"/>
    </source>
</evidence>
<dbReference type="Pfam" id="PF12680">
    <property type="entry name" value="SnoaL_2"/>
    <property type="match status" value="1"/>
</dbReference>
<gene>
    <name evidence="2" type="ORF">ACFPIH_51575</name>
</gene>